<evidence type="ECO:0000313" key="1">
    <source>
        <dbReference type="EMBL" id="AUZ88347.1"/>
    </source>
</evidence>
<dbReference type="Proteomes" id="UP000239187">
    <property type="component" value="Chromosome"/>
</dbReference>
<protein>
    <submittedName>
        <fullName evidence="1">Asp23/Gls24 family envelope stress response protein</fullName>
    </submittedName>
</protein>
<sequence>MVQKIAGISAREVPGVHAMGN</sequence>
<proteinExistence type="predicted"/>
<organism evidence="1 2">
    <name type="scientific">Arthrobacter agilis</name>
    <dbReference type="NCBI Taxonomy" id="37921"/>
    <lineage>
        <taxon>Bacteria</taxon>
        <taxon>Bacillati</taxon>
        <taxon>Actinomycetota</taxon>
        <taxon>Actinomycetes</taxon>
        <taxon>Micrococcales</taxon>
        <taxon>Micrococcaceae</taxon>
        <taxon>Arthrobacter</taxon>
    </lineage>
</organism>
<accession>A0A2L0UGJ7</accession>
<dbReference type="EMBL" id="CP024915">
    <property type="protein sequence ID" value="AUZ88347.1"/>
    <property type="molecule type" value="Genomic_DNA"/>
</dbReference>
<evidence type="ECO:0000313" key="2">
    <source>
        <dbReference type="Proteomes" id="UP000239187"/>
    </source>
</evidence>
<dbReference type="AlphaFoldDB" id="A0A2L0UGJ7"/>
<reference evidence="1 2" key="1">
    <citation type="submission" date="2017-11" db="EMBL/GenBank/DDBJ databases">
        <title>Draft genome of Arthrobacter agilis strain UMCV2, a plant growth-promoting rhizobacterium and biocontrol capacity of phytopathogenic fungi.</title>
        <authorList>
            <person name="Martinez-Camara R."/>
            <person name="Santoyo G."/>
            <person name="Moreno-Hagelsieb G."/>
            <person name="Valencia-Cantero E."/>
        </authorList>
    </citation>
    <scope>NUCLEOTIDE SEQUENCE [LARGE SCALE GENOMIC DNA]</scope>
    <source>
        <strain evidence="1 2">UMCV2</strain>
    </source>
</reference>
<feature type="non-terminal residue" evidence="1">
    <location>
        <position position="21"/>
    </location>
</feature>
<gene>
    <name evidence="1" type="ORF">CVO76_12395</name>
</gene>
<name>A0A2L0UGJ7_9MICC</name>